<evidence type="ECO:0000313" key="6">
    <source>
        <dbReference type="Proteomes" id="UP001596035"/>
    </source>
</evidence>
<name>A0ABW0E790_9ACTN</name>
<dbReference type="PROSITE" id="PS50893">
    <property type="entry name" value="ABC_TRANSPORTER_2"/>
    <property type="match status" value="1"/>
</dbReference>
<dbReference type="GO" id="GO:0005524">
    <property type="term" value="F:ATP binding"/>
    <property type="evidence" value="ECO:0007669"/>
    <property type="project" value="UniProtKB-KW"/>
</dbReference>
<dbReference type="InterPro" id="IPR017871">
    <property type="entry name" value="ABC_transporter-like_CS"/>
</dbReference>
<evidence type="ECO:0000256" key="3">
    <source>
        <dbReference type="ARBA" id="ARBA00022840"/>
    </source>
</evidence>
<dbReference type="Proteomes" id="UP001596035">
    <property type="component" value="Unassembled WGS sequence"/>
</dbReference>
<dbReference type="Gene3D" id="3.40.50.300">
    <property type="entry name" value="P-loop containing nucleotide triphosphate hydrolases"/>
    <property type="match status" value="1"/>
</dbReference>
<evidence type="ECO:0000256" key="1">
    <source>
        <dbReference type="ARBA" id="ARBA00022448"/>
    </source>
</evidence>
<dbReference type="InterPro" id="IPR017911">
    <property type="entry name" value="MacB-like_ATP-bd"/>
</dbReference>
<feature type="domain" description="ABC transporter" evidence="4">
    <location>
        <begin position="16"/>
        <end position="240"/>
    </location>
</feature>
<organism evidence="5 6">
    <name type="scientific">Streptomyces atrovirens</name>
    <dbReference type="NCBI Taxonomy" id="285556"/>
    <lineage>
        <taxon>Bacteria</taxon>
        <taxon>Bacillati</taxon>
        <taxon>Actinomycetota</taxon>
        <taxon>Actinomycetes</taxon>
        <taxon>Kitasatosporales</taxon>
        <taxon>Streptomycetaceae</taxon>
        <taxon>Streptomyces</taxon>
    </lineage>
</organism>
<dbReference type="InterPro" id="IPR003439">
    <property type="entry name" value="ABC_transporter-like_ATP-bd"/>
</dbReference>
<evidence type="ECO:0000256" key="2">
    <source>
        <dbReference type="ARBA" id="ARBA00022741"/>
    </source>
</evidence>
<dbReference type="InterPro" id="IPR027417">
    <property type="entry name" value="P-loop_NTPase"/>
</dbReference>
<dbReference type="InterPro" id="IPR015854">
    <property type="entry name" value="ABC_transpr_LolD-like"/>
</dbReference>
<dbReference type="EMBL" id="JBHSKN010000037">
    <property type="protein sequence ID" value="MFC5245284.1"/>
    <property type="molecule type" value="Genomic_DNA"/>
</dbReference>
<reference evidence="6" key="1">
    <citation type="journal article" date="2019" name="Int. J. Syst. Evol. Microbiol.">
        <title>The Global Catalogue of Microorganisms (GCM) 10K type strain sequencing project: providing services to taxonomists for standard genome sequencing and annotation.</title>
        <authorList>
            <consortium name="The Broad Institute Genomics Platform"/>
            <consortium name="The Broad Institute Genome Sequencing Center for Infectious Disease"/>
            <person name="Wu L."/>
            <person name="Ma J."/>
        </authorList>
    </citation>
    <scope>NUCLEOTIDE SEQUENCE [LARGE SCALE GENOMIC DNA]</scope>
    <source>
        <strain evidence="6">CGMCC 4.7131</strain>
    </source>
</reference>
<evidence type="ECO:0000259" key="4">
    <source>
        <dbReference type="PROSITE" id="PS50893"/>
    </source>
</evidence>
<dbReference type="SMART" id="SM00382">
    <property type="entry name" value="AAA"/>
    <property type="match status" value="1"/>
</dbReference>
<dbReference type="Pfam" id="PF00005">
    <property type="entry name" value="ABC_tran"/>
    <property type="match status" value="1"/>
</dbReference>
<dbReference type="CDD" id="cd03255">
    <property type="entry name" value="ABC_MJ0796_LolCDE_FtsE"/>
    <property type="match status" value="1"/>
</dbReference>
<dbReference type="PANTHER" id="PTHR24220">
    <property type="entry name" value="IMPORT ATP-BINDING PROTEIN"/>
    <property type="match status" value="1"/>
</dbReference>
<proteinExistence type="predicted"/>
<keyword evidence="3 5" id="KW-0067">ATP-binding</keyword>
<gene>
    <name evidence="5" type="ORF">ACFPWV_36160</name>
</gene>
<accession>A0ABW0E790</accession>
<comment type="caution">
    <text evidence="5">The sequence shown here is derived from an EMBL/GenBank/DDBJ whole genome shotgun (WGS) entry which is preliminary data.</text>
</comment>
<dbReference type="PROSITE" id="PS00211">
    <property type="entry name" value="ABC_TRANSPORTER_1"/>
    <property type="match status" value="1"/>
</dbReference>
<dbReference type="PANTHER" id="PTHR24220:SF86">
    <property type="entry name" value="ABC TRANSPORTER ABCH.1"/>
    <property type="match status" value="1"/>
</dbReference>
<sequence>MSGPPFPAVPDADTVIRLTAVNRTFDSEPPVHALREVDLTVRRGEHLSIVGPSGSGKSTLLNTLGLLDRPTSGTYWLDGVETNALGDLERTSLRGSRIGFVFQSFHLLPYRTVEENVMLAEAYRRPRPGRGRAGRRARAEQALRRVGLAHRAGFRPDRLSGGERQRVAIARALMSEPALLLCDEPTGNLDSENTESVLDLFGRLGEQGMTLVVITHEEAVSGRAHRRVRISDGRLTEEHR</sequence>
<dbReference type="InterPro" id="IPR003593">
    <property type="entry name" value="AAA+_ATPase"/>
</dbReference>
<keyword evidence="1" id="KW-0813">Transport</keyword>
<dbReference type="SUPFAM" id="SSF52540">
    <property type="entry name" value="P-loop containing nucleoside triphosphate hydrolases"/>
    <property type="match status" value="1"/>
</dbReference>
<evidence type="ECO:0000313" key="5">
    <source>
        <dbReference type="EMBL" id="MFC5245284.1"/>
    </source>
</evidence>
<dbReference type="RefSeq" id="WP_344562911.1">
    <property type="nucleotide sequence ID" value="NZ_BAAATG010000026.1"/>
</dbReference>
<protein>
    <submittedName>
        <fullName evidence="5">ABC transporter ATP-binding protein</fullName>
    </submittedName>
</protein>
<keyword evidence="6" id="KW-1185">Reference proteome</keyword>
<keyword evidence="2" id="KW-0547">Nucleotide-binding</keyword>